<organism evidence="7 8">
    <name type="scientific">Lachnotalea glycerini</name>
    <dbReference type="NCBI Taxonomy" id="1763509"/>
    <lineage>
        <taxon>Bacteria</taxon>
        <taxon>Bacillati</taxon>
        <taxon>Bacillota</taxon>
        <taxon>Clostridia</taxon>
        <taxon>Lachnospirales</taxon>
        <taxon>Lachnospiraceae</taxon>
        <taxon>Lachnotalea</taxon>
    </lineage>
</organism>
<evidence type="ECO:0000313" key="7">
    <source>
        <dbReference type="EMBL" id="PXV93644.1"/>
    </source>
</evidence>
<evidence type="ECO:0000256" key="2">
    <source>
        <dbReference type="ARBA" id="ARBA00008053"/>
    </source>
</evidence>
<dbReference type="Pfam" id="PF04286">
    <property type="entry name" value="DUF445"/>
    <property type="match status" value="1"/>
</dbReference>
<dbReference type="EMBL" id="QICS01000002">
    <property type="protein sequence ID" value="PXV93644.1"/>
    <property type="molecule type" value="Genomic_DNA"/>
</dbReference>
<feature type="transmembrane region" description="Helical" evidence="6">
    <location>
        <begin position="275"/>
        <end position="295"/>
    </location>
</feature>
<comment type="caution">
    <text evidence="7">The sequence shown here is derived from an EMBL/GenBank/DDBJ whole genome shotgun (WGS) entry which is preliminary data.</text>
</comment>
<dbReference type="PANTHER" id="PTHR35791">
    <property type="entry name" value="UPF0754 MEMBRANE PROTEIN YHEB"/>
    <property type="match status" value="1"/>
</dbReference>
<evidence type="ECO:0000256" key="6">
    <source>
        <dbReference type="SAM" id="Phobius"/>
    </source>
</evidence>
<accession>A0A318EZV2</accession>
<dbReference type="InterPro" id="IPR007383">
    <property type="entry name" value="DUF445"/>
</dbReference>
<dbReference type="RefSeq" id="WP_110290573.1">
    <property type="nucleotide sequence ID" value="NZ_QICS01000002.1"/>
</dbReference>
<proteinExistence type="inferred from homology"/>
<keyword evidence="3 6" id="KW-0812">Transmembrane</keyword>
<evidence type="ECO:0000256" key="4">
    <source>
        <dbReference type="ARBA" id="ARBA00022989"/>
    </source>
</evidence>
<feature type="transmembrane region" description="Helical" evidence="6">
    <location>
        <begin position="6"/>
        <end position="28"/>
    </location>
</feature>
<gene>
    <name evidence="7" type="ORF">C8E03_102417</name>
</gene>
<evidence type="ECO:0000256" key="5">
    <source>
        <dbReference type="ARBA" id="ARBA00023136"/>
    </source>
</evidence>
<dbReference type="Proteomes" id="UP000247523">
    <property type="component" value="Unassembled WGS sequence"/>
</dbReference>
<keyword evidence="5 6" id="KW-0472">Membrane</keyword>
<keyword evidence="4 6" id="KW-1133">Transmembrane helix</keyword>
<reference evidence="7 8" key="1">
    <citation type="submission" date="2018-05" db="EMBL/GenBank/DDBJ databases">
        <title>Genomic Encyclopedia of Type Strains, Phase IV (KMG-IV): sequencing the most valuable type-strain genomes for metagenomic binning, comparative biology and taxonomic classification.</title>
        <authorList>
            <person name="Goeker M."/>
        </authorList>
    </citation>
    <scope>NUCLEOTIDE SEQUENCE [LARGE SCALE GENOMIC DNA]</scope>
    <source>
        <strain evidence="7 8">DSM 28816</strain>
    </source>
</reference>
<name>A0A318EZV2_9FIRM</name>
<dbReference type="AlphaFoldDB" id="A0A318EZV2"/>
<comment type="similarity">
    <text evidence="2">Belongs to the UPF0754 family.</text>
</comment>
<sequence length="296" mass="32764">MNINVLAGPIIGSVIGYFTNYIAVKMLFRPLKPVKIGNYTLPFTPGIIPKGKKRLAKAIGGAVGGTLLTDEALKAALLTDGMKEKVQTDVKAFWEKQRKNETTIKEKALQYVNEGEYNTTLENAENLITDKIVEKLNEMDIGEIIARECVKGIKQKLSGSFLGMMVNDSLIESMTGPVIEAINDYINENGQVIVYSKVSEEGDKFSKLQIKDALKMLETVDVVEIFMKSYESFVENELGKVIAKIDIASIIENKIEEMDVMELEELILSVMKKELGAVVNLGAVIGFILGIINIFF</sequence>
<evidence type="ECO:0000313" key="8">
    <source>
        <dbReference type="Proteomes" id="UP000247523"/>
    </source>
</evidence>
<dbReference type="GO" id="GO:0012505">
    <property type="term" value="C:endomembrane system"/>
    <property type="evidence" value="ECO:0007669"/>
    <property type="project" value="UniProtKB-SubCell"/>
</dbReference>
<protein>
    <submittedName>
        <fullName evidence="7">Uncharacterized membrane protein YheB (UPF0754 family)</fullName>
    </submittedName>
</protein>
<evidence type="ECO:0000256" key="3">
    <source>
        <dbReference type="ARBA" id="ARBA00022692"/>
    </source>
</evidence>
<dbReference type="PANTHER" id="PTHR35791:SF1">
    <property type="entry name" value="UPF0754 MEMBRANE PROTEIN YHEB"/>
    <property type="match status" value="1"/>
</dbReference>
<comment type="subcellular location">
    <subcellularLocation>
        <location evidence="1">Endomembrane system</location>
    </subcellularLocation>
</comment>
<evidence type="ECO:0000256" key="1">
    <source>
        <dbReference type="ARBA" id="ARBA00004308"/>
    </source>
</evidence>